<sequence>MLDMTDRAAQTTHIHAPMSTCVEIVLDFERYPEWAKDVKEAVVRSRDDQGRPLQVEYRASALGRSTRYMLEYDYSESPSRLSWHLVEGDIMRALNGAYSFVEVDGGTQVFYELDIELVVPLPGFVKRRAEARILVEAIKELKARAES</sequence>
<dbReference type="EMBL" id="CAEZWE010000015">
    <property type="protein sequence ID" value="CAB4647724.1"/>
    <property type="molecule type" value="Genomic_DNA"/>
</dbReference>
<dbReference type="PANTHER" id="PTHR39683:SF4">
    <property type="entry name" value="COENZYME Q-BINDING PROTEIN COQ10 START DOMAIN-CONTAINING PROTEIN"/>
    <property type="match status" value="1"/>
</dbReference>
<dbReference type="Gene3D" id="3.30.530.20">
    <property type="match status" value="1"/>
</dbReference>
<name>A0A6J6KHQ6_9ZZZZ</name>
<dbReference type="AlphaFoldDB" id="A0A6J6KHQ6"/>
<evidence type="ECO:0000313" key="1">
    <source>
        <dbReference type="EMBL" id="CAB4647724.1"/>
    </source>
</evidence>
<gene>
    <name evidence="1" type="ORF">UFOPK2169_00551</name>
</gene>
<dbReference type="InterPro" id="IPR019587">
    <property type="entry name" value="Polyketide_cyclase/dehydratase"/>
</dbReference>
<dbReference type="Pfam" id="PF10604">
    <property type="entry name" value="Polyketide_cyc2"/>
    <property type="match status" value="1"/>
</dbReference>
<dbReference type="InterPro" id="IPR023393">
    <property type="entry name" value="START-like_dom_sf"/>
</dbReference>
<dbReference type="PANTHER" id="PTHR39683">
    <property type="entry name" value="CONSERVED PROTEIN TB16.3"/>
    <property type="match status" value="1"/>
</dbReference>
<accession>A0A6J6KHQ6</accession>
<dbReference type="SUPFAM" id="SSF55961">
    <property type="entry name" value="Bet v1-like"/>
    <property type="match status" value="1"/>
</dbReference>
<organism evidence="1">
    <name type="scientific">freshwater metagenome</name>
    <dbReference type="NCBI Taxonomy" id="449393"/>
    <lineage>
        <taxon>unclassified sequences</taxon>
        <taxon>metagenomes</taxon>
        <taxon>ecological metagenomes</taxon>
    </lineage>
</organism>
<reference evidence="1" key="1">
    <citation type="submission" date="2020-05" db="EMBL/GenBank/DDBJ databases">
        <authorList>
            <person name="Chiriac C."/>
            <person name="Salcher M."/>
            <person name="Ghai R."/>
            <person name="Kavagutti S V."/>
        </authorList>
    </citation>
    <scope>NUCLEOTIDE SEQUENCE</scope>
</reference>
<proteinExistence type="predicted"/>
<protein>
    <submittedName>
        <fullName evidence="1">Unannotated protein</fullName>
    </submittedName>
</protein>